<dbReference type="SUPFAM" id="SSF143422">
    <property type="entry name" value="Transposase IS200-like"/>
    <property type="match status" value="1"/>
</dbReference>
<proteinExistence type="predicted"/>
<dbReference type="Gene3D" id="3.30.70.1290">
    <property type="entry name" value="Transposase IS200-like"/>
    <property type="match status" value="1"/>
</dbReference>
<dbReference type="InterPro" id="IPR036515">
    <property type="entry name" value="Transposase_17_sf"/>
</dbReference>
<dbReference type="PANTHER" id="PTHR34322">
    <property type="entry name" value="TRANSPOSASE, Y1_TNP DOMAIN-CONTAINING"/>
    <property type="match status" value="1"/>
</dbReference>
<organism evidence="1">
    <name type="scientific">hydrothermal vent metagenome</name>
    <dbReference type="NCBI Taxonomy" id="652676"/>
    <lineage>
        <taxon>unclassified sequences</taxon>
        <taxon>metagenomes</taxon>
        <taxon>ecological metagenomes</taxon>
    </lineage>
</organism>
<reference evidence="1" key="1">
    <citation type="submission" date="2018-06" db="EMBL/GenBank/DDBJ databases">
        <authorList>
            <person name="Zhirakovskaya E."/>
        </authorList>
    </citation>
    <scope>NUCLEOTIDE SEQUENCE</scope>
</reference>
<dbReference type="AlphaFoldDB" id="A0A3B0WUC7"/>
<name>A0A3B0WUC7_9ZZZZ</name>
<dbReference type="GO" id="GO:0004803">
    <property type="term" value="F:transposase activity"/>
    <property type="evidence" value="ECO:0007669"/>
    <property type="project" value="InterPro"/>
</dbReference>
<gene>
    <name evidence="1" type="ORF">MNBD_GAMMA11-2175</name>
</gene>
<dbReference type="GO" id="GO:0003677">
    <property type="term" value="F:DNA binding"/>
    <property type="evidence" value="ECO:0007669"/>
    <property type="project" value="InterPro"/>
</dbReference>
<dbReference type="EMBL" id="UOFG01000090">
    <property type="protein sequence ID" value="VAW59688.1"/>
    <property type="molecule type" value="Genomic_DNA"/>
</dbReference>
<sequence>MPEPRYAQVSLEATPYYHCFSRCVRRAFLCGLDGLTEISYEHRKQWLEDRIYTASAAFALDLCTCAIMSNHYHVVLHVNKPQADAWNMDEIINRWHMLYKGNVLSSAISKENHSAKQNLPP</sequence>
<protein>
    <submittedName>
        <fullName evidence="1">Transposase and inactivated derivatives</fullName>
    </submittedName>
</protein>
<dbReference type="PANTHER" id="PTHR34322:SF2">
    <property type="entry name" value="TRANSPOSASE IS200-LIKE DOMAIN-CONTAINING PROTEIN"/>
    <property type="match status" value="1"/>
</dbReference>
<dbReference type="GO" id="GO:0006313">
    <property type="term" value="P:DNA transposition"/>
    <property type="evidence" value="ECO:0007669"/>
    <property type="project" value="InterPro"/>
</dbReference>
<accession>A0A3B0WUC7</accession>
<evidence type="ECO:0000313" key="1">
    <source>
        <dbReference type="EMBL" id="VAW59688.1"/>
    </source>
</evidence>